<feature type="non-terminal residue" evidence="2">
    <location>
        <position position="159"/>
    </location>
</feature>
<dbReference type="Pfam" id="PF06985">
    <property type="entry name" value="HET"/>
    <property type="match status" value="1"/>
</dbReference>
<dbReference type="PANTHER" id="PTHR24148:SF82">
    <property type="entry name" value="HETEROKARYON INCOMPATIBILITY DOMAIN-CONTAINING PROTEIN"/>
    <property type="match status" value="1"/>
</dbReference>
<protein>
    <submittedName>
        <fullName evidence="2">Heterokaryon incompatibility</fullName>
    </submittedName>
</protein>
<evidence type="ECO:0000259" key="1">
    <source>
        <dbReference type="Pfam" id="PF06985"/>
    </source>
</evidence>
<dbReference type="InterPro" id="IPR010730">
    <property type="entry name" value="HET"/>
</dbReference>
<feature type="domain" description="Heterokaryon incompatibility" evidence="1">
    <location>
        <begin position="31"/>
        <end position="159"/>
    </location>
</feature>
<gene>
    <name evidence="2" type="ORF">P154DRAFT_416007</name>
</gene>
<dbReference type="EMBL" id="ML977630">
    <property type="protein sequence ID" value="KAF1996060.1"/>
    <property type="molecule type" value="Genomic_DNA"/>
</dbReference>
<name>A0A6A5W2R4_9PLEO</name>
<dbReference type="Proteomes" id="UP000799779">
    <property type="component" value="Unassembled WGS sequence"/>
</dbReference>
<evidence type="ECO:0000313" key="2">
    <source>
        <dbReference type="EMBL" id="KAF1996060.1"/>
    </source>
</evidence>
<dbReference type="OrthoDB" id="3553147at2759"/>
<accession>A0A6A5W2R4</accession>
<dbReference type="AlphaFoldDB" id="A0A6A5W2R4"/>
<reference evidence="2" key="1">
    <citation type="journal article" date="2020" name="Stud. Mycol.">
        <title>101 Dothideomycetes genomes: a test case for predicting lifestyles and emergence of pathogens.</title>
        <authorList>
            <person name="Haridas S."/>
            <person name="Albert R."/>
            <person name="Binder M."/>
            <person name="Bloem J."/>
            <person name="Labutti K."/>
            <person name="Salamov A."/>
            <person name="Andreopoulos B."/>
            <person name="Baker S."/>
            <person name="Barry K."/>
            <person name="Bills G."/>
            <person name="Bluhm B."/>
            <person name="Cannon C."/>
            <person name="Castanera R."/>
            <person name="Culley D."/>
            <person name="Daum C."/>
            <person name="Ezra D."/>
            <person name="Gonzalez J."/>
            <person name="Henrissat B."/>
            <person name="Kuo A."/>
            <person name="Liang C."/>
            <person name="Lipzen A."/>
            <person name="Lutzoni F."/>
            <person name="Magnuson J."/>
            <person name="Mondo S."/>
            <person name="Nolan M."/>
            <person name="Ohm R."/>
            <person name="Pangilinan J."/>
            <person name="Park H.-J."/>
            <person name="Ramirez L."/>
            <person name="Alfaro M."/>
            <person name="Sun H."/>
            <person name="Tritt A."/>
            <person name="Yoshinaga Y."/>
            <person name="Zwiers L.-H."/>
            <person name="Turgeon B."/>
            <person name="Goodwin S."/>
            <person name="Spatafora J."/>
            <person name="Crous P."/>
            <person name="Grigoriev I."/>
        </authorList>
    </citation>
    <scope>NUCLEOTIDE SEQUENCE</scope>
    <source>
        <strain evidence="2">CBS 123094</strain>
    </source>
</reference>
<dbReference type="PANTHER" id="PTHR24148">
    <property type="entry name" value="ANKYRIN REPEAT DOMAIN-CONTAINING PROTEIN 39 HOMOLOG-RELATED"/>
    <property type="match status" value="1"/>
</dbReference>
<sequence length="159" mass="18855">EIRVLTLLPGTYDDPIDIKLTKHWIENDPTYEALSYVWGIEMSVHLASVNNILMEITENLDIALRHLRYESEHRFMWIDALCINQEDMQERNHQVQLMGPIYANATKVVIWLGPSADNSDYVMDCVGKRDIEEPKIPYFCHYVNKLLERPWFYRVWVVQ</sequence>
<proteinExistence type="predicted"/>
<keyword evidence="3" id="KW-1185">Reference proteome</keyword>
<dbReference type="InterPro" id="IPR052895">
    <property type="entry name" value="HetReg/Transcr_Mod"/>
</dbReference>
<feature type="non-terminal residue" evidence="2">
    <location>
        <position position="1"/>
    </location>
</feature>
<evidence type="ECO:0000313" key="3">
    <source>
        <dbReference type="Proteomes" id="UP000799779"/>
    </source>
</evidence>
<organism evidence="2 3">
    <name type="scientific">Amniculicola lignicola CBS 123094</name>
    <dbReference type="NCBI Taxonomy" id="1392246"/>
    <lineage>
        <taxon>Eukaryota</taxon>
        <taxon>Fungi</taxon>
        <taxon>Dikarya</taxon>
        <taxon>Ascomycota</taxon>
        <taxon>Pezizomycotina</taxon>
        <taxon>Dothideomycetes</taxon>
        <taxon>Pleosporomycetidae</taxon>
        <taxon>Pleosporales</taxon>
        <taxon>Amniculicolaceae</taxon>
        <taxon>Amniculicola</taxon>
    </lineage>
</organism>